<accession>A0A8I6SDR5</accession>
<feature type="compositionally biased region" description="Polar residues" evidence="1">
    <location>
        <begin position="143"/>
        <end position="164"/>
    </location>
</feature>
<protein>
    <recommendedName>
        <fullName evidence="2">UDENN domain-containing protein</fullName>
    </recommendedName>
</protein>
<feature type="region of interest" description="Disordered" evidence="1">
    <location>
        <begin position="134"/>
        <end position="164"/>
    </location>
</feature>
<dbReference type="EnsemblMetazoa" id="XM_014406257.2">
    <property type="protein sequence ID" value="XP_014261743.1"/>
    <property type="gene ID" value="LOC106673883"/>
</dbReference>
<organism evidence="3 4">
    <name type="scientific">Cimex lectularius</name>
    <name type="common">Bed bug</name>
    <name type="synonym">Acanthia lectularia</name>
    <dbReference type="NCBI Taxonomy" id="79782"/>
    <lineage>
        <taxon>Eukaryota</taxon>
        <taxon>Metazoa</taxon>
        <taxon>Ecdysozoa</taxon>
        <taxon>Arthropoda</taxon>
        <taxon>Hexapoda</taxon>
        <taxon>Insecta</taxon>
        <taxon>Pterygota</taxon>
        <taxon>Neoptera</taxon>
        <taxon>Paraneoptera</taxon>
        <taxon>Hemiptera</taxon>
        <taxon>Heteroptera</taxon>
        <taxon>Panheteroptera</taxon>
        <taxon>Cimicomorpha</taxon>
        <taxon>Cimicidae</taxon>
        <taxon>Cimex</taxon>
    </lineage>
</organism>
<dbReference type="InterPro" id="IPR001194">
    <property type="entry name" value="cDENN_dom"/>
</dbReference>
<dbReference type="SMART" id="SM00801">
    <property type="entry name" value="dDENN"/>
    <property type="match status" value="1"/>
</dbReference>
<keyword evidence="4" id="KW-1185">Reference proteome</keyword>
<dbReference type="RefSeq" id="XP_014261743.1">
    <property type="nucleotide sequence ID" value="XM_014406257.2"/>
</dbReference>
<dbReference type="Pfam" id="PF02141">
    <property type="entry name" value="DENN"/>
    <property type="match status" value="1"/>
</dbReference>
<dbReference type="InterPro" id="IPR043153">
    <property type="entry name" value="DENN_C"/>
</dbReference>
<dbReference type="InterPro" id="IPR005112">
    <property type="entry name" value="dDENN_dom"/>
</dbReference>
<dbReference type="SMART" id="SM00799">
    <property type="entry name" value="DENN"/>
    <property type="match status" value="1"/>
</dbReference>
<sequence>MESGLKVQEIRKRFENLNPSIITRPELSEKKNEVENSPSKGGCEPQNRGLVKRTPAFRTPKGKTKPKRQDELTDTLKKKLEAPLPVGPAPKKPPRTFAHGNTEDRPLMRRSKTEPHIMLKKIESALLSNQAPFQAEKPKPAPRTNNNHVYDTPSNSNNRPRQGNNCFPVFCNRREPLYMEPYAPKISTRDAPNTTKPMTLHYLSSPIMLDNQVSQNGVKPIISLYENTIRNIQMKMSEPFNNTKSETDSDGDSIKDIKSIQEKKIYAKRNCSVKEFKRYSNEDTSNLIDALLLIGLDNDINRGNVGFIHSKFPRDIKVPDNFASLIFPDADNWSVVQVPDYIPKSARHNNYTIFITAADGSRSFAYCRRVQPEGSLVCLPLAYVILTSHRPNTLYYKILATVESKHGIPKLEFNRFVNLLLQAKFPKKQESLLIGDWRLHSSLDERQESSNISTLLQILSVPIFIQILASLLLERKIILVGSFISVLSDCIEGLLKSLYPFEWQHTIVSLLPISMSEILQAPTPYIVGLLKNRKWPIKKMFFSEIEDVIVVDVDNGTVVKRQGDEGSIIPEQLSKSLKQALYLVPVHSIDIAPSEALIRLFVELVGHYSNFLISTVPDKDRQFQKEQFINAPSSKSVRLYLEWFTETALFHTFIKQRMERRNQLGLFEQRCAEYIEKRVSKGKKGLRNFRD</sequence>
<dbReference type="OrthoDB" id="10266080at2759"/>
<dbReference type="Gene3D" id="3.40.50.11500">
    <property type="match status" value="1"/>
</dbReference>
<dbReference type="GeneID" id="106673883"/>
<dbReference type="InterPro" id="IPR037516">
    <property type="entry name" value="Tripartite_DENN"/>
</dbReference>
<evidence type="ECO:0000256" key="1">
    <source>
        <dbReference type="SAM" id="MobiDB-lite"/>
    </source>
</evidence>
<dbReference type="Proteomes" id="UP000494040">
    <property type="component" value="Unassembled WGS sequence"/>
</dbReference>
<feature type="region of interest" description="Disordered" evidence="1">
    <location>
        <begin position="13"/>
        <end position="104"/>
    </location>
</feature>
<reference evidence="3" key="1">
    <citation type="submission" date="2022-01" db="UniProtKB">
        <authorList>
            <consortium name="EnsemblMetazoa"/>
        </authorList>
    </citation>
    <scope>IDENTIFICATION</scope>
</reference>
<dbReference type="Gene3D" id="3.30.450.200">
    <property type="match status" value="1"/>
</dbReference>
<evidence type="ECO:0000313" key="3">
    <source>
        <dbReference type="EnsemblMetazoa" id="XP_014261743.1"/>
    </source>
</evidence>
<dbReference type="KEGG" id="clec:106673883"/>
<dbReference type="PANTHER" id="PTHR15288">
    <property type="entry name" value="DENN DOMAIN-CONTAINING PROTEIN 2"/>
    <property type="match status" value="1"/>
</dbReference>
<proteinExistence type="predicted"/>
<feature type="compositionally biased region" description="Basic and acidic residues" evidence="1">
    <location>
        <begin position="67"/>
        <end position="81"/>
    </location>
</feature>
<dbReference type="FunFam" id="3.40.50.11500:FF:000004">
    <property type="entry name" value="DENN domain-containing protein 2C isoform X1"/>
    <property type="match status" value="1"/>
</dbReference>
<evidence type="ECO:0000313" key="4">
    <source>
        <dbReference type="Proteomes" id="UP000494040"/>
    </source>
</evidence>
<dbReference type="OMA" id="LANINYK"/>
<name>A0A8I6SDR5_CIMLE</name>
<dbReference type="Pfam" id="PF03455">
    <property type="entry name" value="dDENN"/>
    <property type="match status" value="1"/>
</dbReference>
<dbReference type="AlphaFoldDB" id="A0A8I6SDR5"/>
<dbReference type="InterPro" id="IPR051942">
    <property type="entry name" value="DENN_domain_containing_2"/>
</dbReference>
<feature type="domain" description="UDENN" evidence="2">
    <location>
        <begin position="289"/>
        <end position="664"/>
    </location>
</feature>
<dbReference type="PROSITE" id="PS50211">
    <property type="entry name" value="DENN"/>
    <property type="match status" value="1"/>
</dbReference>
<evidence type="ECO:0000259" key="2">
    <source>
        <dbReference type="PROSITE" id="PS50211"/>
    </source>
</evidence>
<dbReference type="PANTHER" id="PTHR15288:SF0">
    <property type="entry name" value="UDENN DOMAIN-CONTAINING PROTEIN"/>
    <property type="match status" value="1"/>
</dbReference>